<dbReference type="RefSeq" id="WP_116384821.1">
    <property type="nucleotide sequence ID" value="NZ_LS483234.1"/>
</dbReference>
<reference evidence="2 3" key="1">
    <citation type="submission" date="2018-01" db="EMBL/GenBank/DDBJ databases">
        <authorList>
            <person name="Gaut B.S."/>
            <person name="Morton B.R."/>
            <person name="Clegg M.T."/>
            <person name="Duvall M.R."/>
        </authorList>
    </citation>
    <scope>NUCLEOTIDE SEQUENCE [LARGE SCALE GENOMIC DNA]</scope>
    <source>
        <strain evidence="2">Cupriavidus taiwanensis cmp 52</strain>
    </source>
</reference>
<name>A0A375J532_9BURK</name>
<dbReference type="InterPro" id="IPR028983">
    <property type="entry name" value="PA2201-like_C"/>
</dbReference>
<evidence type="ECO:0000259" key="1">
    <source>
        <dbReference type="Pfam" id="PF08929"/>
    </source>
</evidence>
<organism evidence="2 3">
    <name type="scientific">Cupriavidus taiwanensis</name>
    <dbReference type="NCBI Taxonomy" id="164546"/>
    <lineage>
        <taxon>Bacteria</taxon>
        <taxon>Pseudomonadati</taxon>
        <taxon>Pseudomonadota</taxon>
        <taxon>Betaproteobacteria</taxon>
        <taxon>Burkholderiales</taxon>
        <taxon>Burkholderiaceae</taxon>
        <taxon>Cupriavidus</taxon>
    </lineage>
</organism>
<sequence length="349" mass="40431">MRHNQIDWERWFAWKIPPDKFKCKREPRLRYSTYVKRFNDKLGGIAMVTMDLPKHAAKAKPGALSTSTQQRLWSALDWMSMQYSAGAPVEQIAQVWPYVLRWAEEYAAFHENYHTTPESEGYLTPHVTLRDEEYWIVALRMVCFGLLSGYTPMMPRVMAFLDYGNVEMGVSDGLLERLVAPSSPGRGEPPDEATRHLPYRKLFKVFAADIEHRPQLMCAYLDEWYHASRREPYIDQHGEGDVAFYGYWSWEAAATTVVLDIDDASYRDLPFYPKDWVDFGRLHRETDTSNYSGSIAAGEPAPRDGWWFTPAKAASRRFFKSGEIFPEVKGTDYGSTFWQWDIDQSDPAL</sequence>
<dbReference type="Pfam" id="PF08929">
    <property type="entry name" value="PoNi_C"/>
    <property type="match status" value="1"/>
</dbReference>
<feature type="domain" description="PoNi C-terminal" evidence="1">
    <location>
        <begin position="171"/>
        <end position="275"/>
    </location>
</feature>
<dbReference type="AlphaFoldDB" id="A0A375J532"/>
<dbReference type="InterPro" id="IPR015025">
    <property type="entry name" value="PoNi_C"/>
</dbReference>
<gene>
    <name evidence="2" type="ORF">CBM2634_B100175</name>
</gene>
<evidence type="ECO:0000313" key="2">
    <source>
        <dbReference type="EMBL" id="SPR99782.1"/>
    </source>
</evidence>
<evidence type="ECO:0000313" key="3">
    <source>
        <dbReference type="Proteomes" id="UP000256805"/>
    </source>
</evidence>
<dbReference type="Proteomes" id="UP000256805">
    <property type="component" value="Unassembled WGS sequence"/>
</dbReference>
<dbReference type="EMBL" id="OVTA01000033">
    <property type="protein sequence ID" value="SPR99782.1"/>
    <property type="molecule type" value="Genomic_DNA"/>
</dbReference>
<accession>A0A375J532</accession>
<dbReference type="SUPFAM" id="SSF140731">
    <property type="entry name" value="PA2201 C-terminal domain-like"/>
    <property type="match status" value="1"/>
</dbReference>
<proteinExistence type="predicted"/>
<protein>
    <recommendedName>
        <fullName evidence="1">PoNi C-terminal domain-containing protein</fullName>
    </recommendedName>
</protein>
<dbReference type="Gene3D" id="1.10.3920.10">
    <property type="entry name" value="PA2201 C-terminal domain-like"/>
    <property type="match status" value="1"/>
</dbReference>